<name>A0AAV6WXZ3_9LAMI</name>
<gene>
    <name evidence="1" type="ORF">BUALT_Bualt09G0002100</name>
</gene>
<comment type="caution">
    <text evidence="1">The sequence shown here is derived from an EMBL/GenBank/DDBJ whole genome shotgun (WGS) entry which is preliminary data.</text>
</comment>
<keyword evidence="2" id="KW-1185">Reference proteome</keyword>
<evidence type="ECO:0000313" key="2">
    <source>
        <dbReference type="Proteomes" id="UP000826271"/>
    </source>
</evidence>
<reference evidence="1" key="1">
    <citation type="submission" date="2019-10" db="EMBL/GenBank/DDBJ databases">
        <authorList>
            <person name="Zhang R."/>
            <person name="Pan Y."/>
            <person name="Wang J."/>
            <person name="Ma R."/>
            <person name="Yu S."/>
        </authorList>
    </citation>
    <scope>NUCLEOTIDE SEQUENCE</scope>
    <source>
        <strain evidence="1">LA-IB0</strain>
        <tissue evidence="1">Leaf</tissue>
    </source>
</reference>
<evidence type="ECO:0000313" key="1">
    <source>
        <dbReference type="EMBL" id="KAG8375851.1"/>
    </source>
</evidence>
<protein>
    <submittedName>
        <fullName evidence="1">Uncharacterized protein</fullName>
    </submittedName>
</protein>
<dbReference type="EMBL" id="WHWC01000009">
    <property type="protein sequence ID" value="KAG8375851.1"/>
    <property type="molecule type" value="Genomic_DNA"/>
</dbReference>
<proteinExistence type="predicted"/>
<dbReference type="Proteomes" id="UP000826271">
    <property type="component" value="Unassembled WGS sequence"/>
</dbReference>
<sequence length="91" mass="10168">MWMYNNTGLGWDYERNTFTGPDDVIASLVANVMDGERLVEVGLQCFDLCTKMFRDNVATGAIARSSTQAPLDDDVNEVNSTIRGNFDRSRV</sequence>
<dbReference type="AlphaFoldDB" id="A0AAV6WXZ3"/>
<organism evidence="1 2">
    <name type="scientific">Buddleja alternifolia</name>
    <dbReference type="NCBI Taxonomy" id="168488"/>
    <lineage>
        <taxon>Eukaryota</taxon>
        <taxon>Viridiplantae</taxon>
        <taxon>Streptophyta</taxon>
        <taxon>Embryophyta</taxon>
        <taxon>Tracheophyta</taxon>
        <taxon>Spermatophyta</taxon>
        <taxon>Magnoliopsida</taxon>
        <taxon>eudicotyledons</taxon>
        <taxon>Gunneridae</taxon>
        <taxon>Pentapetalae</taxon>
        <taxon>asterids</taxon>
        <taxon>lamiids</taxon>
        <taxon>Lamiales</taxon>
        <taxon>Scrophulariaceae</taxon>
        <taxon>Buddlejeae</taxon>
        <taxon>Buddleja</taxon>
    </lineage>
</organism>
<accession>A0AAV6WXZ3</accession>